<evidence type="ECO:0000256" key="1">
    <source>
        <dbReference type="SAM" id="MobiDB-lite"/>
    </source>
</evidence>
<feature type="signal peptide" evidence="2">
    <location>
        <begin position="1"/>
        <end position="22"/>
    </location>
</feature>
<reference evidence="3" key="1">
    <citation type="submission" date="2023-08" db="EMBL/GenBank/DDBJ databases">
        <authorList>
            <person name="Audoor S."/>
            <person name="Bilcke G."/>
        </authorList>
    </citation>
    <scope>NUCLEOTIDE SEQUENCE</scope>
</reference>
<evidence type="ECO:0000313" key="4">
    <source>
        <dbReference type="Proteomes" id="UP001295423"/>
    </source>
</evidence>
<dbReference type="EMBL" id="CAKOGP040000058">
    <property type="protein sequence ID" value="CAJ1928730.1"/>
    <property type="molecule type" value="Genomic_DNA"/>
</dbReference>
<evidence type="ECO:0000256" key="2">
    <source>
        <dbReference type="SAM" id="SignalP"/>
    </source>
</evidence>
<proteinExistence type="predicted"/>
<feature type="chain" id="PRO_5042162568" evidence="2">
    <location>
        <begin position="23"/>
        <end position="107"/>
    </location>
</feature>
<organism evidence="3 4">
    <name type="scientific">Cylindrotheca closterium</name>
    <dbReference type="NCBI Taxonomy" id="2856"/>
    <lineage>
        <taxon>Eukaryota</taxon>
        <taxon>Sar</taxon>
        <taxon>Stramenopiles</taxon>
        <taxon>Ochrophyta</taxon>
        <taxon>Bacillariophyta</taxon>
        <taxon>Bacillariophyceae</taxon>
        <taxon>Bacillariophycidae</taxon>
        <taxon>Bacillariales</taxon>
        <taxon>Bacillariaceae</taxon>
        <taxon>Cylindrotheca</taxon>
    </lineage>
</organism>
<name>A0AAD2CCG1_9STRA</name>
<dbReference type="PROSITE" id="PS51257">
    <property type="entry name" value="PROKAR_LIPOPROTEIN"/>
    <property type="match status" value="1"/>
</dbReference>
<evidence type="ECO:0000313" key="3">
    <source>
        <dbReference type="EMBL" id="CAJ1928730.1"/>
    </source>
</evidence>
<dbReference type="Proteomes" id="UP001295423">
    <property type="component" value="Unassembled WGS sequence"/>
</dbReference>
<gene>
    <name evidence="3" type="ORF">CYCCA115_LOCUS1535</name>
</gene>
<protein>
    <submittedName>
        <fullName evidence="3">Uncharacterized protein</fullName>
    </submittedName>
</protein>
<sequence length="107" mass="11140">MKPFAFLVTLVALISCASTTSAFTTVHQQRSRAMIASSVSSKTQANMFVDWSGGDLASVPPVASIFSLVGFVSIWELFDEDRKASVKGVKAAPPAPPAPAPAAAAEE</sequence>
<accession>A0AAD2CCG1</accession>
<comment type="caution">
    <text evidence="3">The sequence shown here is derived from an EMBL/GenBank/DDBJ whole genome shotgun (WGS) entry which is preliminary data.</text>
</comment>
<feature type="region of interest" description="Disordered" evidence="1">
    <location>
        <begin position="88"/>
        <end position="107"/>
    </location>
</feature>
<keyword evidence="4" id="KW-1185">Reference proteome</keyword>
<dbReference type="AlphaFoldDB" id="A0AAD2CCG1"/>
<keyword evidence="2" id="KW-0732">Signal</keyword>